<reference evidence="3 6" key="2">
    <citation type="submission" date="2018-06" db="EMBL/GenBank/DDBJ databases">
        <title>Population genomics shows no distinction between pathogenic Candida krusei and environmental Pichia kudriavzevii: One species, four names.</title>
        <authorList>
            <person name="Douglass A.P."/>
            <person name="Offei B."/>
            <person name="Braun-Galleani S."/>
            <person name="Coughlan A.Y."/>
            <person name="Martos A."/>
            <person name="Ortiz-Merino R.A."/>
            <person name="Byrne K.P."/>
            <person name="Wolfe K.H."/>
        </authorList>
    </citation>
    <scope>NUCLEOTIDE SEQUENCE [LARGE SCALE GENOMIC DNA]</scope>
    <source>
        <strain evidence="3 6">CBS573</strain>
    </source>
</reference>
<dbReference type="Pfam" id="PF00561">
    <property type="entry name" value="Abhydrolase_1"/>
    <property type="match status" value="1"/>
</dbReference>
<dbReference type="Gene3D" id="3.40.50.1820">
    <property type="entry name" value="alpha/beta hydrolase"/>
    <property type="match status" value="2"/>
</dbReference>
<dbReference type="GO" id="GO:0006654">
    <property type="term" value="P:phosphatidic acid biosynthetic process"/>
    <property type="evidence" value="ECO:0007669"/>
    <property type="project" value="TreeGrafter"/>
</dbReference>
<dbReference type="PANTHER" id="PTHR42886">
    <property type="entry name" value="RE40534P-RELATED"/>
    <property type="match status" value="1"/>
</dbReference>
<evidence type="ECO:0000313" key="3">
    <source>
        <dbReference type="EMBL" id="AWU73693.1"/>
    </source>
</evidence>
<evidence type="ECO:0000313" key="5">
    <source>
        <dbReference type="Proteomes" id="UP000195871"/>
    </source>
</evidence>
<dbReference type="STRING" id="4909.A0A1Z8JRG2"/>
<proteinExistence type="inferred from homology"/>
<name>A0A1Z8JRG2_PICKU</name>
<dbReference type="Proteomes" id="UP000249293">
    <property type="component" value="Chromosome 1"/>
</dbReference>
<dbReference type="GO" id="GO:0055088">
    <property type="term" value="P:lipid homeostasis"/>
    <property type="evidence" value="ECO:0007669"/>
    <property type="project" value="TreeGrafter"/>
</dbReference>
<dbReference type="PANTHER" id="PTHR42886:SF29">
    <property type="entry name" value="PUMMELIG, ISOFORM A"/>
    <property type="match status" value="1"/>
</dbReference>
<dbReference type="Proteomes" id="UP000195871">
    <property type="component" value="Unassembled WGS sequence"/>
</dbReference>
<gene>
    <name evidence="3" type="ORF">C5L36_0A02950</name>
    <name evidence="4" type="ORF">CAS74_001498</name>
</gene>
<dbReference type="SUPFAM" id="SSF53474">
    <property type="entry name" value="alpha/beta-Hydrolases"/>
    <property type="match status" value="1"/>
</dbReference>
<dbReference type="VEuPathDB" id="FungiDB:C5L36_0A02950"/>
<dbReference type="GO" id="GO:0004623">
    <property type="term" value="F:phospholipase A2 activity"/>
    <property type="evidence" value="ECO:0007669"/>
    <property type="project" value="TreeGrafter"/>
</dbReference>
<dbReference type="InterPro" id="IPR029058">
    <property type="entry name" value="AB_hydrolase_fold"/>
</dbReference>
<dbReference type="OrthoDB" id="7457040at2759"/>
<dbReference type="AlphaFoldDB" id="A0A1Z8JRG2"/>
<feature type="domain" description="AB hydrolase-1" evidence="2">
    <location>
        <begin position="137"/>
        <end position="233"/>
    </location>
</feature>
<evidence type="ECO:0000313" key="6">
    <source>
        <dbReference type="Proteomes" id="UP000249293"/>
    </source>
</evidence>
<evidence type="ECO:0000313" key="4">
    <source>
        <dbReference type="EMBL" id="OUT23185.1"/>
    </source>
</evidence>
<dbReference type="GO" id="GO:0042171">
    <property type="term" value="F:lysophosphatidic acid acyltransferase activity"/>
    <property type="evidence" value="ECO:0007669"/>
    <property type="project" value="TreeGrafter"/>
</dbReference>
<dbReference type="RefSeq" id="XP_029319170.1">
    <property type="nucleotide sequence ID" value="XM_029463310.1"/>
</dbReference>
<dbReference type="KEGG" id="pkz:C5L36_0A02950"/>
<organism evidence="4 5">
    <name type="scientific">Pichia kudriavzevii</name>
    <name type="common">Yeast</name>
    <name type="synonym">Issatchenkia orientalis</name>
    <dbReference type="NCBI Taxonomy" id="4909"/>
    <lineage>
        <taxon>Eukaryota</taxon>
        <taxon>Fungi</taxon>
        <taxon>Dikarya</taxon>
        <taxon>Ascomycota</taxon>
        <taxon>Saccharomycotina</taxon>
        <taxon>Pichiomycetes</taxon>
        <taxon>Pichiales</taxon>
        <taxon>Pichiaceae</taxon>
        <taxon>Pichia</taxon>
    </lineage>
</organism>
<dbReference type="GO" id="GO:0005743">
    <property type="term" value="C:mitochondrial inner membrane"/>
    <property type="evidence" value="ECO:0007669"/>
    <property type="project" value="TreeGrafter"/>
</dbReference>
<dbReference type="EMBL" id="CP028773">
    <property type="protein sequence ID" value="AWU73693.1"/>
    <property type="molecule type" value="Genomic_DNA"/>
</dbReference>
<evidence type="ECO:0000256" key="1">
    <source>
        <dbReference type="ARBA" id="ARBA00038097"/>
    </source>
</evidence>
<reference evidence="4 5" key="1">
    <citation type="submission" date="2017-05" db="EMBL/GenBank/DDBJ databases">
        <title>The Genome Sequence of Candida krusei Ckrusei653.</title>
        <authorList>
            <person name="Cuomo C."/>
            <person name="Forche A."/>
            <person name="Young S."/>
            <person name="Abouelleil A."/>
            <person name="Cao P."/>
            <person name="Chapman S."/>
            <person name="Cusick C."/>
            <person name="Shea T."/>
            <person name="Nusbaum C."/>
            <person name="Birren B."/>
        </authorList>
    </citation>
    <scope>NUCLEOTIDE SEQUENCE [LARGE SCALE GENOMIC DNA]</scope>
    <source>
        <strain evidence="4 5">Ckrusei653</strain>
    </source>
</reference>
<dbReference type="InterPro" id="IPR000073">
    <property type="entry name" value="AB_hydrolase_1"/>
</dbReference>
<dbReference type="GeneID" id="40381403"/>
<evidence type="ECO:0000259" key="2">
    <source>
        <dbReference type="Pfam" id="PF00561"/>
    </source>
</evidence>
<protein>
    <recommendedName>
        <fullName evidence="2">AB hydrolase-1 domain-containing protein</fullName>
    </recommendedName>
</protein>
<accession>A0A1Z8JRG2</accession>
<comment type="similarity">
    <text evidence="1">Belongs to the peptidase S33 family. ABHD4/ABHD5 subfamily.</text>
</comment>
<sequence>MLKNKNIRIIKRLTHTYKIKMNNMENDNLNSISAELTASSGATSTTYRKPTSPSGAPLSAISPKLFPLPLSDSFKHYWDKKTLEAAQHELLSTLPFYPESSADHSSKVLRYESPNSLVFPDINEFHIKPKRNVKNDKHLVFIHGYGAGLGFFIKNIEKISKEHPDWHIHAIDLPGYGCSTRVTFPSRIPFQNYETVEKLFTVPLRDWFVSRGLDEKNTVVVAHSMGGYLSLALQLHEVQGTNYIGESEYENIKSRFSVFGSKKAKELNTKHENQMKELTNTSANPRRFWNTLILVSPGGIWSKRTPSIAEESTPTWFVKLWNQNISPFSVVRNLGPLGSYLVSGWTSRRFAIDHLFDNSLKKLMHQYSYTIFNAKGSGEYMLNYLLAAGAVPRHPMFDRLEKLKSYSGKTVWMYGTHDWMDYTGGIKSAEKLNQISHGSSTVELVPDAGHHIYLDAFDKFNELVGKEMNGFEKVLSKK</sequence>
<dbReference type="GO" id="GO:0035965">
    <property type="term" value="P:cardiolipin acyl-chain remodeling"/>
    <property type="evidence" value="ECO:0007669"/>
    <property type="project" value="TreeGrafter"/>
</dbReference>
<dbReference type="EMBL" id="NHMM01000002">
    <property type="protein sequence ID" value="OUT23185.1"/>
    <property type="molecule type" value="Genomic_DNA"/>
</dbReference>
<keyword evidence="6" id="KW-1185">Reference proteome</keyword>